<comment type="caution">
    <text evidence="1">The sequence shown here is derived from an EMBL/GenBank/DDBJ whole genome shotgun (WGS) entry which is preliminary data.</text>
</comment>
<dbReference type="Proteomes" id="UP000652567">
    <property type="component" value="Unassembled WGS sequence"/>
</dbReference>
<organism evidence="1 2">
    <name type="scientific">Cellvibrio polysaccharolyticus</name>
    <dbReference type="NCBI Taxonomy" id="2082724"/>
    <lineage>
        <taxon>Bacteria</taxon>
        <taxon>Pseudomonadati</taxon>
        <taxon>Pseudomonadota</taxon>
        <taxon>Gammaproteobacteria</taxon>
        <taxon>Cellvibrionales</taxon>
        <taxon>Cellvibrionaceae</taxon>
        <taxon>Cellvibrio</taxon>
    </lineage>
</organism>
<accession>A0A928YST4</accession>
<dbReference type="PROSITE" id="PS51257">
    <property type="entry name" value="PROKAR_LIPOPROTEIN"/>
    <property type="match status" value="1"/>
</dbReference>
<evidence type="ECO:0008006" key="3">
    <source>
        <dbReference type="Google" id="ProtNLM"/>
    </source>
</evidence>
<proteinExistence type="predicted"/>
<reference evidence="1" key="1">
    <citation type="submission" date="2018-07" db="EMBL/GenBank/DDBJ databases">
        <title>Genome assembly of strain Ka43.</title>
        <authorList>
            <person name="Kukolya J."/>
            <person name="Nagy I."/>
            <person name="Horvath B."/>
            <person name="Toth A."/>
        </authorList>
    </citation>
    <scope>NUCLEOTIDE SEQUENCE</scope>
    <source>
        <strain evidence="1">KB43</strain>
    </source>
</reference>
<sequence length="110" mass="12033">MPVLKKLLMVGLCTGVASCMVKPKQVAGYDYDCEIVTRKIELTLDQQTRFRQMNCQNEECKAQAVAELASSMIILPLSAIVSGSIALTGNTLYWLEEKGRCLSSKKATAS</sequence>
<name>A0A928YST4_9GAMM</name>
<evidence type="ECO:0000313" key="1">
    <source>
        <dbReference type="EMBL" id="MBE8715635.1"/>
    </source>
</evidence>
<gene>
    <name evidence="1" type="ORF">C4F51_00340</name>
</gene>
<keyword evidence="2" id="KW-1185">Reference proteome</keyword>
<dbReference type="EMBL" id="PRDL01000001">
    <property type="protein sequence ID" value="MBE8715635.1"/>
    <property type="molecule type" value="Genomic_DNA"/>
</dbReference>
<protein>
    <recommendedName>
        <fullName evidence="3">Lipoprotein</fullName>
    </recommendedName>
</protein>
<evidence type="ECO:0000313" key="2">
    <source>
        <dbReference type="Proteomes" id="UP000652567"/>
    </source>
</evidence>
<dbReference type="AlphaFoldDB" id="A0A928YST4"/>